<evidence type="ECO:0000313" key="1">
    <source>
        <dbReference type="EMBL" id="KFE71992.1"/>
    </source>
</evidence>
<dbReference type="InterPro" id="IPR011754">
    <property type="entry name" value="Mxa_paralog_2268"/>
</dbReference>
<keyword evidence="2" id="KW-1185">Reference proteome</keyword>
<reference evidence="1 2" key="1">
    <citation type="submission" date="2014-04" db="EMBL/GenBank/DDBJ databases">
        <title>Genome assembly of Hyalangium minutum DSM 14724.</title>
        <authorList>
            <person name="Sharma G."/>
            <person name="Subramanian S."/>
        </authorList>
    </citation>
    <scope>NUCLEOTIDE SEQUENCE [LARGE SCALE GENOMIC DNA]</scope>
    <source>
        <strain evidence="1 2">DSM 14724</strain>
    </source>
</reference>
<protein>
    <submittedName>
        <fullName evidence="1">Uncharacterized protein</fullName>
    </submittedName>
</protein>
<evidence type="ECO:0000313" key="2">
    <source>
        <dbReference type="Proteomes" id="UP000028725"/>
    </source>
</evidence>
<sequence length="292" mass="30662">MWLVGLAATAQTAPVGHSAPRSVVLTGKAGEAPLIFLAPGIVTVLLLDAPLVREAVELEGRARFSVVDVGERTVTLSPAVALGPAERLALRVTYREGIPSSAVFLLTGQPGQRDEVVNVLRPQQSGEACRVELAALRGQCEAQRQELEALKARPAALSPAAFMLAGGMDGSGIQGKDLNDACSKVRGTLHLQGCEVLGAATWSLMVFEVSNTADEPWSPAWAEVIPVAGGAPRRARAVLSGQPILSSGASTRVAVELEMPMRKSEARLTEPHTLRVCNGDGSRCLSIPNVKL</sequence>
<dbReference type="Proteomes" id="UP000028725">
    <property type="component" value="Unassembled WGS sequence"/>
</dbReference>
<dbReference type="NCBIfam" id="TIGR02268">
    <property type="entry name" value="Myxococcus xanthus paralogous family TIGR02268"/>
    <property type="match status" value="1"/>
</dbReference>
<dbReference type="EMBL" id="JMCB01000001">
    <property type="protein sequence ID" value="KFE71992.1"/>
    <property type="molecule type" value="Genomic_DNA"/>
</dbReference>
<proteinExistence type="predicted"/>
<comment type="caution">
    <text evidence="1">The sequence shown here is derived from an EMBL/GenBank/DDBJ whole genome shotgun (WGS) entry which is preliminary data.</text>
</comment>
<dbReference type="Pfam" id="PF09544">
    <property type="entry name" value="DUF2381"/>
    <property type="match status" value="1"/>
</dbReference>
<organism evidence="1 2">
    <name type="scientific">Hyalangium minutum</name>
    <dbReference type="NCBI Taxonomy" id="394096"/>
    <lineage>
        <taxon>Bacteria</taxon>
        <taxon>Pseudomonadati</taxon>
        <taxon>Myxococcota</taxon>
        <taxon>Myxococcia</taxon>
        <taxon>Myxococcales</taxon>
        <taxon>Cystobacterineae</taxon>
        <taxon>Archangiaceae</taxon>
        <taxon>Hyalangium</taxon>
    </lineage>
</organism>
<dbReference type="AlphaFoldDB" id="A0A085WWC9"/>
<dbReference type="STRING" id="394096.DB31_0253"/>
<name>A0A085WWC9_9BACT</name>
<accession>A0A085WWC9</accession>
<gene>
    <name evidence="1" type="ORF">DB31_0253</name>
</gene>